<protein>
    <submittedName>
        <fullName evidence="2">Uncharacterized protein</fullName>
    </submittedName>
</protein>
<evidence type="ECO:0000256" key="1">
    <source>
        <dbReference type="SAM" id="MobiDB-lite"/>
    </source>
</evidence>
<sequence>MSIVVTSEMLQRRTMRGGVYDTIINAKIGNNVSSLARVDPGIHFHKVSAGFKDSEKFIGTDKHDFVFNYIGEIAPGFVAHPIGSYMSNGDQNFVPVTDSNRIKHNIPIVVPTNSPPRINAIFHNQVATLTNAIAADEQNARVGPIKPCTKSSNMNGIDDTIITVTKPLYQVPKDKRSSSTKVNIDDDEPAASSGSSIQLNNQPTIINARVGDMYPCTTLAGYGGPCFNHVSSKTVQLNIRDPEGNLVPPQDTYRWLVPGALILVHATLHIYHMNRTSYYQLTASSIQIIDKGDIIPPVPTVLELPSRNGNVLNSSNVDRSTVVNFTGLMNGNASSTETSSTSAAGPSQAKRSFDVLVELDEQDVHLDYSDDIEMGVPDEKQKKASGKKAKKGGI</sequence>
<dbReference type="AlphaFoldDB" id="A0AA38PC05"/>
<accession>A0AA38PC05</accession>
<dbReference type="Proteomes" id="UP001163846">
    <property type="component" value="Unassembled WGS sequence"/>
</dbReference>
<feature type="region of interest" description="Disordered" evidence="1">
    <location>
        <begin position="172"/>
        <end position="198"/>
    </location>
</feature>
<gene>
    <name evidence="2" type="ORF">F5878DRAFT_640624</name>
</gene>
<keyword evidence="3" id="KW-1185">Reference proteome</keyword>
<comment type="caution">
    <text evidence="2">The sequence shown here is derived from an EMBL/GenBank/DDBJ whole genome shotgun (WGS) entry which is preliminary data.</text>
</comment>
<reference evidence="2" key="1">
    <citation type="submission" date="2022-08" db="EMBL/GenBank/DDBJ databases">
        <authorList>
            <consortium name="DOE Joint Genome Institute"/>
            <person name="Min B."/>
            <person name="Riley R."/>
            <person name="Sierra-Patev S."/>
            <person name="Naranjo-Ortiz M."/>
            <person name="Looney B."/>
            <person name="Konkel Z."/>
            <person name="Slot J.C."/>
            <person name="Sakamoto Y."/>
            <person name="Steenwyk J.L."/>
            <person name="Rokas A."/>
            <person name="Carro J."/>
            <person name="Camarero S."/>
            <person name="Ferreira P."/>
            <person name="Molpeceres G."/>
            <person name="Ruiz-Duenas F.J."/>
            <person name="Serrano A."/>
            <person name="Henrissat B."/>
            <person name="Drula E."/>
            <person name="Hughes K.W."/>
            <person name="Mata J.L."/>
            <person name="Ishikawa N.K."/>
            <person name="Vargas-Isla R."/>
            <person name="Ushijima S."/>
            <person name="Smith C.A."/>
            <person name="Ahrendt S."/>
            <person name="Andreopoulos W."/>
            <person name="He G."/>
            <person name="Labutti K."/>
            <person name="Lipzen A."/>
            <person name="Ng V."/>
            <person name="Sandor L."/>
            <person name="Barry K."/>
            <person name="Martinez A.T."/>
            <person name="Xiao Y."/>
            <person name="Gibbons J.G."/>
            <person name="Terashima K."/>
            <person name="Hibbett D.S."/>
            <person name="Grigoriev I.V."/>
        </authorList>
    </citation>
    <scope>NUCLEOTIDE SEQUENCE</scope>
    <source>
        <strain evidence="2">TFB9207</strain>
    </source>
</reference>
<evidence type="ECO:0000313" key="3">
    <source>
        <dbReference type="Proteomes" id="UP001163846"/>
    </source>
</evidence>
<proteinExistence type="predicted"/>
<evidence type="ECO:0000313" key="2">
    <source>
        <dbReference type="EMBL" id="KAJ3840142.1"/>
    </source>
</evidence>
<feature type="compositionally biased region" description="Basic residues" evidence="1">
    <location>
        <begin position="383"/>
        <end position="394"/>
    </location>
</feature>
<dbReference type="EMBL" id="MU806092">
    <property type="protein sequence ID" value="KAJ3840142.1"/>
    <property type="molecule type" value="Genomic_DNA"/>
</dbReference>
<feature type="region of interest" description="Disordered" evidence="1">
    <location>
        <begin position="368"/>
        <end position="394"/>
    </location>
</feature>
<organism evidence="2 3">
    <name type="scientific">Lentinula raphanica</name>
    <dbReference type="NCBI Taxonomy" id="153919"/>
    <lineage>
        <taxon>Eukaryota</taxon>
        <taxon>Fungi</taxon>
        <taxon>Dikarya</taxon>
        <taxon>Basidiomycota</taxon>
        <taxon>Agaricomycotina</taxon>
        <taxon>Agaricomycetes</taxon>
        <taxon>Agaricomycetidae</taxon>
        <taxon>Agaricales</taxon>
        <taxon>Marasmiineae</taxon>
        <taxon>Omphalotaceae</taxon>
        <taxon>Lentinula</taxon>
    </lineage>
</organism>
<name>A0AA38PC05_9AGAR</name>